<evidence type="ECO:0000313" key="1">
    <source>
        <dbReference type="EMBL" id="CEK58028.1"/>
    </source>
</evidence>
<organism evidence="1">
    <name type="scientific">Arion vulgaris</name>
    <dbReference type="NCBI Taxonomy" id="1028688"/>
    <lineage>
        <taxon>Eukaryota</taxon>
        <taxon>Metazoa</taxon>
        <taxon>Spiralia</taxon>
        <taxon>Lophotrochozoa</taxon>
        <taxon>Mollusca</taxon>
        <taxon>Gastropoda</taxon>
        <taxon>Heterobranchia</taxon>
        <taxon>Euthyneura</taxon>
        <taxon>Panpulmonata</taxon>
        <taxon>Eupulmonata</taxon>
        <taxon>Stylommatophora</taxon>
        <taxon>Helicina</taxon>
        <taxon>Arionoidea</taxon>
        <taxon>Arionidae</taxon>
        <taxon>Arion</taxon>
    </lineage>
</organism>
<gene>
    <name evidence="1" type="primary">ORF31786</name>
</gene>
<accession>A0A0B6YP65</accession>
<dbReference type="EMBL" id="HACG01011163">
    <property type="protein sequence ID" value="CEK58028.1"/>
    <property type="molecule type" value="Transcribed_RNA"/>
</dbReference>
<dbReference type="AlphaFoldDB" id="A0A0B6YP65"/>
<name>A0A0B6YP65_9EUPU</name>
<proteinExistence type="predicted"/>
<sequence>SSQALKYYKEYSTISCLSGLPTITLYDGDIVTVNKSLKEKYFGNSTIICWYRSLKFHRSHDYITGDWMGPFSDVLIVKDHPPFVEVKCIDEGDKIVSRMHHYIT</sequence>
<feature type="non-terminal residue" evidence="1">
    <location>
        <position position="104"/>
    </location>
</feature>
<feature type="non-terminal residue" evidence="1">
    <location>
        <position position="1"/>
    </location>
</feature>
<reference evidence="1" key="1">
    <citation type="submission" date="2014-12" db="EMBL/GenBank/DDBJ databases">
        <title>Insight into the proteome of Arion vulgaris.</title>
        <authorList>
            <person name="Aradska J."/>
            <person name="Bulat T."/>
            <person name="Smidak R."/>
            <person name="Sarate P."/>
            <person name="Gangsoo J."/>
            <person name="Sialana F."/>
            <person name="Bilban M."/>
            <person name="Lubec G."/>
        </authorList>
    </citation>
    <scope>NUCLEOTIDE SEQUENCE</scope>
    <source>
        <tissue evidence="1">Skin</tissue>
    </source>
</reference>
<protein>
    <submittedName>
        <fullName evidence="1">Uncharacterized protein</fullName>
    </submittedName>
</protein>